<proteinExistence type="predicted"/>
<keyword evidence="2" id="KW-1185">Reference proteome</keyword>
<name>A0AA35KC70_9SAUR</name>
<accession>A0AA35KC70</accession>
<evidence type="ECO:0000313" key="2">
    <source>
        <dbReference type="Proteomes" id="UP001178461"/>
    </source>
</evidence>
<organism evidence="1 2">
    <name type="scientific">Podarcis lilfordi</name>
    <name type="common">Lilford's wall lizard</name>
    <dbReference type="NCBI Taxonomy" id="74358"/>
    <lineage>
        <taxon>Eukaryota</taxon>
        <taxon>Metazoa</taxon>
        <taxon>Chordata</taxon>
        <taxon>Craniata</taxon>
        <taxon>Vertebrata</taxon>
        <taxon>Euteleostomi</taxon>
        <taxon>Lepidosauria</taxon>
        <taxon>Squamata</taxon>
        <taxon>Bifurcata</taxon>
        <taxon>Unidentata</taxon>
        <taxon>Episquamata</taxon>
        <taxon>Laterata</taxon>
        <taxon>Lacertibaenia</taxon>
        <taxon>Lacertidae</taxon>
        <taxon>Podarcis</taxon>
    </lineage>
</organism>
<dbReference type="EMBL" id="OX395130">
    <property type="protein sequence ID" value="CAI5775550.1"/>
    <property type="molecule type" value="Genomic_DNA"/>
</dbReference>
<gene>
    <name evidence="1" type="ORF">PODLI_1B002481</name>
</gene>
<reference evidence="1" key="1">
    <citation type="submission" date="2022-12" db="EMBL/GenBank/DDBJ databases">
        <authorList>
            <person name="Alioto T."/>
            <person name="Alioto T."/>
            <person name="Gomez Garrido J."/>
        </authorList>
    </citation>
    <scope>NUCLEOTIDE SEQUENCE</scope>
</reference>
<dbReference type="AlphaFoldDB" id="A0AA35KC70"/>
<protein>
    <submittedName>
        <fullName evidence="1">Uncharacterized protein</fullName>
    </submittedName>
</protein>
<dbReference type="Proteomes" id="UP001178461">
    <property type="component" value="Chromosome 5"/>
</dbReference>
<evidence type="ECO:0000313" key="1">
    <source>
        <dbReference type="EMBL" id="CAI5775550.1"/>
    </source>
</evidence>
<sequence>MPAPSLLRKASRLSASFTNLIRYVLSYNRPGQNKYSENEMLQQLPTFFFYSFKGLQVSKQSRTTEHTD</sequence>